<dbReference type="EMBL" id="LILD01000010">
    <property type="protein sequence ID" value="KOO36512.1"/>
    <property type="molecule type" value="Genomic_DNA"/>
</dbReference>
<keyword evidence="1" id="KW-0812">Transmembrane</keyword>
<organism evidence="2">
    <name type="scientific">Halalkalibacterium halodurans</name>
    <name type="common">Bacillus halodurans</name>
    <dbReference type="NCBI Taxonomy" id="86665"/>
    <lineage>
        <taxon>Bacteria</taxon>
        <taxon>Bacillati</taxon>
        <taxon>Bacillota</taxon>
        <taxon>Bacilli</taxon>
        <taxon>Bacillales</taxon>
        <taxon>Bacillaceae</taxon>
        <taxon>Halalkalibacterium (ex Joshi et al. 2022)</taxon>
    </lineage>
</organism>
<proteinExistence type="predicted"/>
<keyword evidence="1" id="KW-1133">Transmembrane helix</keyword>
<dbReference type="GeneID" id="87599621"/>
<feature type="transmembrane region" description="Helical" evidence="1">
    <location>
        <begin position="12"/>
        <end position="31"/>
    </location>
</feature>
<keyword evidence="1" id="KW-0472">Membrane</keyword>
<sequence length="96" mass="11037">MKILTFIDPYLLQLYIVPFVVISVGVLAAIVTKKVRIAPVVTLVLNALYEFTKHQLFYSESPFQFTSWNLIFPTFSLFITSFIFLVKKANGGHHRK</sequence>
<evidence type="ECO:0000313" key="2">
    <source>
        <dbReference type="EMBL" id="KOO36512.1"/>
    </source>
</evidence>
<dbReference type="AlphaFoldDB" id="A0A0M0KD71"/>
<reference evidence="2" key="1">
    <citation type="submission" date="2015-08" db="EMBL/GenBank/DDBJ databases">
        <title>Complete DNA Sequence of Pseudomonas syringae pv. actinidiae, the Causal Agent of Kiwifruit Canker Disease.</title>
        <authorList>
            <person name="Rikkerink E.H.A."/>
            <person name="Fineran P.C."/>
        </authorList>
    </citation>
    <scope>NUCLEOTIDE SEQUENCE</scope>
    <source>
        <strain evidence="2">DSM 13666</strain>
    </source>
</reference>
<name>A0A0M0KD71_ALKHA</name>
<gene>
    <name evidence="2" type="ORF">AMD02_18105</name>
</gene>
<evidence type="ECO:0000256" key="1">
    <source>
        <dbReference type="SAM" id="Phobius"/>
    </source>
</evidence>
<feature type="transmembrane region" description="Helical" evidence="1">
    <location>
        <begin position="65"/>
        <end position="86"/>
    </location>
</feature>
<protein>
    <submittedName>
        <fullName evidence="2">Uncharacterized protein</fullName>
    </submittedName>
</protein>
<accession>A0A0M0KD71</accession>
<dbReference type="PATRIC" id="fig|136160.3.peg.3582"/>
<comment type="caution">
    <text evidence="2">The sequence shown here is derived from an EMBL/GenBank/DDBJ whole genome shotgun (WGS) entry which is preliminary data.</text>
</comment>
<dbReference type="OMA" id="AMIMKRI"/>
<dbReference type="RefSeq" id="WP_010900158.1">
    <property type="nucleotide sequence ID" value="NZ_CP040441.1"/>
</dbReference>